<gene>
    <name evidence="1" type="ORF">TNCV_2046311</name>
</gene>
<organism evidence="1 2">
    <name type="scientific">Trichonephila clavipes</name>
    <name type="common">Golden silk orbweaver</name>
    <name type="synonym">Nephila clavipes</name>
    <dbReference type="NCBI Taxonomy" id="2585209"/>
    <lineage>
        <taxon>Eukaryota</taxon>
        <taxon>Metazoa</taxon>
        <taxon>Ecdysozoa</taxon>
        <taxon>Arthropoda</taxon>
        <taxon>Chelicerata</taxon>
        <taxon>Arachnida</taxon>
        <taxon>Araneae</taxon>
        <taxon>Araneomorphae</taxon>
        <taxon>Entelegynae</taxon>
        <taxon>Araneoidea</taxon>
        <taxon>Nephilidae</taxon>
        <taxon>Trichonephila</taxon>
    </lineage>
</organism>
<evidence type="ECO:0000313" key="1">
    <source>
        <dbReference type="EMBL" id="GFY18225.1"/>
    </source>
</evidence>
<protein>
    <submittedName>
        <fullName evidence="1">Uncharacterized protein</fullName>
    </submittedName>
</protein>
<name>A0A8X6SVM5_TRICX</name>
<dbReference type="AlphaFoldDB" id="A0A8X6SVM5"/>
<accession>A0A8X6SVM5</accession>
<comment type="caution">
    <text evidence="1">The sequence shown here is derived from an EMBL/GenBank/DDBJ whole genome shotgun (WGS) entry which is preliminary data.</text>
</comment>
<sequence length="108" mass="11980">MAPRGPFSKRQCSASSARVSQDCLCTVTTLPFPALSPDLSPIGHIWNHFGIVRWASYEFERTRGKVNDMISGEDVLSQALKTKGCHVEENLTQFNSGKPKKDLQARNS</sequence>
<keyword evidence="2" id="KW-1185">Reference proteome</keyword>
<evidence type="ECO:0000313" key="2">
    <source>
        <dbReference type="Proteomes" id="UP000887159"/>
    </source>
</evidence>
<dbReference type="Proteomes" id="UP000887159">
    <property type="component" value="Unassembled WGS sequence"/>
</dbReference>
<reference evidence="1" key="1">
    <citation type="submission" date="2020-08" db="EMBL/GenBank/DDBJ databases">
        <title>Multicomponent nature underlies the extraordinary mechanical properties of spider dragline silk.</title>
        <authorList>
            <person name="Kono N."/>
            <person name="Nakamura H."/>
            <person name="Mori M."/>
            <person name="Yoshida Y."/>
            <person name="Ohtoshi R."/>
            <person name="Malay A.D."/>
            <person name="Moran D.A.P."/>
            <person name="Tomita M."/>
            <person name="Numata K."/>
            <person name="Arakawa K."/>
        </authorList>
    </citation>
    <scope>NUCLEOTIDE SEQUENCE</scope>
</reference>
<proteinExistence type="predicted"/>
<dbReference type="EMBL" id="BMAU01021348">
    <property type="protein sequence ID" value="GFY18225.1"/>
    <property type="molecule type" value="Genomic_DNA"/>
</dbReference>